<protein>
    <submittedName>
        <fullName evidence="3">Universal stress protein</fullName>
    </submittedName>
</protein>
<dbReference type="PRINTS" id="PR01438">
    <property type="entry name" value="UNVRSLSTRESS"/>
</dbReference>
<evidence type="ECO:0000259" key="2">
    <source>
        <dbReference type="Pfam" id="PF00582"/>
    </source>
</evidence>
<name>A0A7I7XIT6_9MYCO</name>
<keyword evidence="4" id="KW-1185">Reference proteome</keyword>
<comment type="similarity">
    <text evidence="1">Belongs to the universal stress protein A family.</text>
</comment>
<gene>
    <name evidence="3" type="ORF">MMAD_34060</name>
</gene>
<dbReference type="SUPFAM" id="SSF52402">
    <property type="entry name" value="Adenine nucleotide alpha hydrolases-like"/>
    <property type="match status" value="1"/>
</dbReference>
<evidence type="ECO:0000256" key="1">
    <source>
        <dbReference type="ARBA" id="ARBA00008791"/>
    </source>
</evidence>
<dbReference type="RefSeq" id="WP_163739410.1">
    <property type="nucleotide sequence ID" value="NZ_AP022610.1"/>
</dbReference>
<sequence>MTIVVGYTTDRFGAAALEAAIAEAKVRNTALLVCNSTQGDSYVDAAFAHQRQVHDLESTLAASGVPFEVRQPVGVYAVDALLEMMADDDAELLVIGIRHRNPVGKLLLGSASQQLILNCPKPVLAVKPPE</sequence>
<dbReference type="KEGG" id="mmag:MMAD_34060"/>
<proteinExistence type="inferred from homology"/>
<dbReference type="Pfam" id="PF00582">
    <property type="entry name" value="Usp"/>
    <property type="match status" value="1"/>
</dbReference>
<dbReference type="AlphaFoldDB" id="A0A7I7XIT6"/>
<dbReference type="CDD" id="cd00293">
    <property type="entry name" value="USP-like"/>
    <property type="match status" value="1"/>
</dbReference>
<feature type="domain" description="UspA" evidence="2">
    <location>
        <begin position="2"/>
        <end position="127"/>
    </location>
</feature>
<dbReference type="InterPro" id="IPR006016">
    <property type="entry name" value="UspA"/>
</dbReference>
<dbReference type="Proteomes" id="UP000466517">
    <property type="component" value="Chromosome"/>
</dbReference>
<accession>A0A7I7XIT6</accession>
<dbReference type="Gene3D" id="3.40.50.620">
    <property type="entry name" value="HUPs"/>
    <property type="match status" value="1"/>
</dbReference>
<organism evidence="3 4">
    <name type="scientific">Mycolicibacterium madagascariense</name>
    <dbReference type="NCBI Taxonomy" id="212765"/>
    <lineage>
        <taxon>Bacteria</taxon>
        <taxon>Bacillati</taxon>
        <taxon>Actinomycetota</taxon>
        <taxon>Actinomycetes</taxon>
        <taxon>Mycobacteriales</taxon>
        <taxon>Mycobacteriaceae</taxon>
        <taxon>Mycolicibacterium</taxon>
    </lineage>
</organism>
<evidence type="ECO:0000313" key="3">
    <source>
        <dbReference type="EMBL" id="BBZ29111.1"/>
    </source>
</evidence>
<reference evidence="3 4" key="1">
    <citation type="journal article" date="2019" name="Emerg. Microbes Infect.">
        <title>Comprehensive subspecies identification of 175 nontuberculous mycobacteria species based on 7547 genomic profiles.</title>
        <authorList>
            <person name="Matsumoto Y."/>
            <person name="Kinjo T."/>
            <person name="Motooka D."/>
            <person name="Nabeya D."/>
            <person name="Jung N."/>
            <person name="Uechi K."/>
            <person name="Horii T."/>
            <person name="Iida T."/>
            <person name="Fujita J."/>
            <person name="Nakamura S."/>
        </authorList>
    </citation>
    <scope>NUCLEOTIDE SEQUENCE [LARGE SCALE GENOMIC DNA]</scope>
    <source>
        <strain evidence="3 4">JCM 13574</strain>
    </source>
</reference>
<dbReference type="InterPro" id="IPR014729">
    <property type="entry name" value="Rossmann-like_a/b/a_fold"/>
</dbReference>
<evidence type="ECO:0000313" key="4">
    <source>
        <dbReference type="Proteomes" id="UP000466517"/>
    </source>
</evidence>
<dbReference type="EMBL" id="AP022610">
    <property type="protein sequence ID" value="BBZ29111.1"/>
    <property type="molecule type" value="Genomic_DNA"/>
</dbReference>
<dbReference type="InterPro" id="IPR006015">
    <property type="entry name" value="Universal_stress_UspA"/>
</dbReference>